<dbReference type="EMBL" id="AVOT02058781">
    <property type="protein sequence ID" value="MBW0552588.1"/>
    <property type="molecule type" value="Genomic_DNA"/>
</dbReference>
<keyword evidence="3" id="KW-1185">Reference proteome</keyword>
<feature type="region of interest" description="Disordered" evidence="1">
    <location>
        <begin position="1"/>
        <end position="102"/>
    </location>
</feature>
<comment type="caution">
    <text evidence="2">The sequence shown here is derived from an EMBL/GenBank/DDBJ whole genome shotgun (WGS) entry which is preliminary data.</text>
</comment>
<evidence type="ECO:0000256" key="1">
    <source>
        <dbReference type="SAM" id="MobiDB-lite"/>
    </source>
</evidence>
<proteinExistence type="predicted"/>
<dbReference type="Proteomes" id="UP000765509">
    <property type="component" value="Unassembled WGS sequence"/>
</dbReference>
<accession>A0A9Q3P894</accession>
<feature type="compositionally biased region" description="Acidic residues" evidence="1">
    <location>
        <begin position="69"/>
        <end position="86"/>
    </location>
</feature>
<evidence type="ECO:0000313" key="2">
    <source>
        <dbReference type="EMBL" id="MBW0552588.1"/>
    </source>
</evidence>
<reference evidence="2" key="1">
    <citation type="submission" date="2021-03" db="EMBL/GenBank/DDBJ databases">
        <title>Draft genome sequence of rust myrtle Austropuccinia psidii MF-1, a brazilian biotype.</title>
        <authorList>
            <person name="Quecine M.C."/>
            <person name="Pachon D.M.R."/>
            <person name="Bonatelli M.L."/>
            <person name="Correr F.H."/>
            <person name="Franceschini L.M."/>
            <person name="Leite T.F."/>
            <person name="Margarido G.R.A."/>
            <person name="Almeida C.A."/>
            <person name="Ferrarezi J.A."/>
            <person name="Labate C.A."/>
        </authorList>
    </citation>
    <scope>NUCLEOTIDE SEQUENCE</scope>
    <source>
        <strain evidence="2">MF-1</strain>
    </source>
</reference>
<sequence length="102" mass="10850">MPVQHSTSERQTRSQARAQAVLTPTPRSPLDDTPAVPQLRAHLDRGPNVEGAAPSRKEGRGPRRSSPGDDGEEEEENSVEEEESDGTEASPAPVGPTLAQSN</sequence>
<gene>
    <name evidence="2" type="ORF">O181_092303</name>
</gene>
<dbReference type="AlphaFoldDB" id="A0A9Q3P894"/>
<evidence type="ECO:0000313" key="3">
    <source>
        <dbReference type="Proteomes" id="UP000765509"/>
    </source>
</evidence>
<protein>
    <submittedName>
        <fullName evidence="2">Uncharacterized protein</fullName>
    </submittedName>
</protein>
<name>A0A9Q3P894_9BASI</name>
<organism evidence="2 3">
    <name type="scientific">Austropuccinia psidii MF-1</name>
    <dbReference type="NCBI Taxonomy" id="1389203"/>
    <lineage>
        <taxon>Eukaryota</taxon>
        <taxon>Fungi</taxon>
        <taxon>Dikarya</taxon>
        <taxon>Basidiomycota</taxon>
        <taxon>Pucciniomycotina</taxon>
        <taxon>Pucciniomycetes</taxon>
        <taxon>Pucciniales</taxon>
        <taxon>Sphaerophragmiaceae</taxon>
        <taxon>Austropuccinia</taxon>
    </lineage>
</organism>